<protein>
    <submittedName>
        <fullName evidence="1">Uncharacterized protein</fullName>
    </submittedName>
</protein>
<comment type="caution">
    <text evidence="1">The sequence shown here is derived from an EMBL/GenBank/DDBJ whole genome shotgun (WGS) entry which is preliminary data.</text>
</comment>
<sequence length="56" mass="6168">MKGSPFFDPNIGPPTKAWEAERIEWVPLADRRESVGKSDIVSGTSMATLLYVLTDS</sequence>
<gene>
    <name evidence="1" type="ORF">J2853_003144</name>
</gene>
<proteinExistence type="predicted"/>
<accession>A0ABT9QC96</accession>
<evidence type="ECO:0000313" key="1">
    <source>
        <dbReference type="EMBL" id="MDP9843933.1"/>
    </source>
</evidence>
<organism evidence="1 2">
    <name type="scientific">Streptosporangium lutulentum</name>
    <dbReference type="NCBI Taxonomy" id="1461250"/>
    <lineage>
        <taxon>Bacteria</taxon>
        <taxon>Bacillati</taxon>
        <taxon>Actinomycetota</taxon>
        <taxon>Actinomycetes</taxon>
        <taxon>Streptosporangiales</taxon>
        <taxon>Streptosporangiaceae</taxon>
        <taxon>Streptosporangium</taxon>
    </lineage>
</organism>
<dbReference type="Proteomes" id="UP001225356">
    <property type="component" value="Unassembled WGS sequence"/>
</dbReference>
<dbReference type="RefSeq" id="WP_307558424.1">
    <property type="nucleotide sequence ID" value="NZ_JAUSQU010000001.1"/>
</dbReference>
<reference evidence="1 2" key="1">
    <citation type="submission" date="2023-07" db="EMBL/GenBank/DDBJ databases">
        <title>Sequencing the genomes of 1000 actinobacteria strains.</title>
        <authorList>
            <person name="Klenk H.-P."/>
        </authorList>
    </citation>
    <scope>NUCLEOTIDE SEQUENCE [LARGE SCALE GENOMIC DNA]</scope>
    <source>
        <strain evidence="1 2">DSM 46740</strain>
    </source>
</reference>
<keyword evidence="2" id="KW-1185">Reference proteome</keyword>
<name>A0ABT9QC96_9ACTN</name>
<evidence type="ECO:0000313" key="2">
    <source>
        <dbReference type="Proteomes" id="UP001225356"/>
    </source>
</evidence>
<dbReference type="EMBL" id="JAUSQU010000001">
    <property type="protein sequence ID" value="MDP9843933.1"/>
    <property type="molecule type" value="Genomic_DNA"/>
</dbReference>